<dbReference type="SMART" id="SM00911">
    <property type="entry name" value="HWE_HK"/>
    <property type="match status" value="1"/>
</dbReference>
<dbReference type="InterPro" id="IPR013515">
    <property type="entry name" value="Phytochrome_cen-reg"/>
</dbReference>
<evidence type="ECO:0000256" key="9">
    <source>
        <dbReference type="ARBA" id="ARBA00022840"/>
    </source>
</evidence>
<evidence type="ECO:0000256" key="1">
    <source>
        <dbReference type="ARBA" id="ARBA00000085"/>
    </source>
</evidence>
<keyword evidence="4 12" id="KW-0597">Phosphoprotein</keyword>
<dbReference type="Proteomes" id="UP001596060">
    <property type="component" value="Unassembled WGS sequence"/>
</dbReference>
<dbReference type="Pfam" id="PF00360">
    <property type="entry name" value="PHY"/>
    <property type="match status" value="1"/>
</dbReference>
<dbReference type="SUPFAM" id="SSF55781">
    <property type="entry name" value="GAF domain-like"/>
    <property type="match status" value="2"/>
</dbReference>
<dbReference type="InterPro" id="IPR011102">
    <property type="entry name" value="Sig_transdc_His_kinase_HWE"/>
</dbReference>
<dbReference type="InterPro" id="IPR016132">
    <property type="entry name" value="Phyto_chromo_attachment"/>
</dbReference>
<evidence type="ECO:0000256" key="3">
    <source>
        <dbReference type="ARBA" id="ARBA00022543"/>
    </source>
</evidence>
<dbReference type="EC" id="2.7.13.3" evidence="2"/>
<dbReference type="Gene3D" id="3.40.50.2300">
    <property type="match status" value="1"/>
</dbReference>
<keyword evidence="11" id="KW-0675">Receptor</keyword>
<evidence type="ECO:0000256" key="5">
    <source>
        <dbReference type="ARBA" id="ARBA00022606"/>
    </source>
</evidence>
<keyword evidence="5" id="KW-0716">Sensory transduction</keyword>
<dbReference type="InterPro" id="IPR011006">
    <property type="entry name" value="CheY-like_superfamily"/>
</dbReference>
<dbReference type="InterPro" id="IPR009219">
    <property type="entry name" value="Bactrphtchr_CheY"/>
</dbReference>
<sequence>MATVDLTNCDREPIHVPGSIQTHGCLLVCDEGAVVIRRQSANAAAFLGLPEQNLVGRKLEEVLGGTPVHELRNALSRSGQPSRPGLMPRLTLPTTGRTFDISVHRFKGNAIVECELSTPDGPASPLEFARTLVGRLSHVRTPRELIESAARLLRAILQYDRVMVYQFAADGSGKVVSEAKRGDLESFRGQHFPASDIPQQARQLYLLNPIRLVSDASGARHPIEPVLDESGQPLDMTYSHLRSVSPIHCEYLRNMGVAASMSVSIIVDGALWGLIACHHYTPRAMSMNQRIAAEIFGEFFALQLGSLTQKQKLEAGDRARRFLKDLLASSVHTTDIAAFLRGHLSSFPQLVACDGVGLMLDGAWSSWGRVPPAEAIPPLVAFLGQVSPGAVHATDCLSEEVPAARAFATEAAGVLAIPLSQLPRDYLLLFRRELVQTVEWGGDPNKTYSSGPLGDRLTPRQSFAVWKQTVENRSLPWTQVERDLAESARGALIEVVLRQGELLSEERGKTEARQKMLNQELNHRVKNILSVIRSIVSYPVQDETAIRAYVQTIQGRIDALSLAHDQATLGAGGGALRELFEAELAPYLGNGQRIAIAGPPAALEPRAFSVLALVIHELATNAAKYGALSRESGRLSVDWARSATGDCEISWRESGGPRVAAPQRTGFGSALVSRSIPFDLGGRSDISFEPTGVVAWLSIPAAFLSWPDAAATSEPSAPVGMPENGPSPVEGKSVLLLEDQFLIAMDVEEMLLSMGAASVSICASVAEAMSLLEHGLPDIAVLDVNLGAETSEPVARRLVAARRPFIFATGYDDGSRLPISDHPAPVVRKPYSTAALSATLRQAQLGLS</sequence>
<evidence type="ECO:0000313" key="15">
    <source>
        <dbReference type="EMBL" id="MFC5504187.1"/>
    </source>
</evidence>
<dbReference type="Gene3D" id="3.30.565.10">
    <property type="entry name" value="Histidine kinase-like ATPase, C-terminal domain"/>
    <property type="match status" value="1"/>
</dbReference>
<keyword evidence="10" id="KW-0157">Chromophore</keyword>
<dbReference type="InterPro" id="IPR043150">
    <property type="entry name" value="Phytochrome_PHY_sf"/>
</dbReference>
<feature type="domain" description="Phytochrome chromophore attachment site" evidence="13">
    <location>
        <begin position="141"/>
        <end position="298"/>
    </location>
</feature>
<keyword evidence="9" id="KW-0067">ATP-binding</keyword>
<comment type="caution">
    <text evidence="15">The sequence shown here is derived from an EMBL/GenBank/DDBJ whole genome shotgun (WGS) entry which is preliminary data.</text>
</comment>
<proteinExistence type="predicted"/>
<dbReference type="Pfam" id="PF08446">
    <property type="entry name" value="PAS_2"/>
    <property type="match status" value="1"/>
</dbReference>
<dbReference type="Gene3D" id="3.30.450.270">
    <property type="match status" value="1"/>
</dbReference>
<dbReference type="PROSITE" id="PS50110">
    <property type="entry name" value="RESPONSE_REGULATORY"/>
    <property type="match status" value="1"/>
</dbReference>
<evidence type="ECO:0000256" key="8">
    <source>
        <dbReference type="ARBA" id="ARBA00022777"/>
    </source>
</evidence>
<name>A0ABW0NYJ3_9HYPH</name>
<evidence type="ECO:0000256" key="12">
    <source>
        <dbReference type="PROSITE-ProRule" id="PRU00169"/>
    </source>
</evidence>
<dbReference type="PANTHER" id="PTHR41523">
    <property type="entry name" value="TWO-COMPONENT SYSTEM SENSOR PROTEIN"/>
    <property type="match status" value="1"/>
</dbReference>
<dbReference type="SMART" id="SM00448">
    <property type="entry name" value="REC"/>
    <property type="match status" value="1"/>
</dbReference>
<evidence type="ECO:0000256" key="4">
    <source>
        <dbReference type="ARBA" id="ARBA00022553"/>
    </source>
</evidence>
<keyword evidence="7" id="KW-0547">Nucleotide-binding</keyword>
<dbReference type="InterPro" id="IPR029016">
    <property type="entry name" value="GAF-like_dom_sf"/>
</dbReference>
<dbReference type="SUPFAM" id="SSF52172">
    <property type="entry name" value="CheY-like"/>
    <property type="match status" value="1"/>
</dbReference>
<evidence type="ECO:0000259" key="13">
    <source>
        <dbReference type="PROSITE" id="PS50046"/>
    </source>
</evidence>
<dbReference type="EMBL" id="JBHSLU010000005">
    <property type="protein sequence ID" value="MFC5504187.1"/>
    <property type="molecule type" value="Genomic_DNA"/>
</dbReference>
<dbReference type="Pfam" id="PF01590">
    <property type="entry name" value="GAF"/>
    <property type="match status" value="1"/>
</dbReference>
<keyword evidence="3" id="KW-0600">Photoreceptor protein</keyword>
<dbReference type="PIRSF" id="PIRSF036397">
    <property type="entry name" value="Bactrphtchrm_rec"/>
    <property type="match status" value="1"/>
</dbReference>
<evidence type="ECO:0000256" key="2">
    <source>
        <dbReference type="ARBA" id="ARBA00012438"/>
    </source>
</evidence>
<evidence type="ECO:0000256" key="6">
    <source>
        <dbReference type="ARBA" id="ARBA00022679"/>
    </source>
</evidence>
<dbReference type="RefSeq" id="WP_066722957.1">
    <property type="nucleotide sequence ID" value="NZ_JBHSLU010000005.1"/>
</dbReference>
<gene>
    <name evidence="15" type="ORF">ACFPN9_02825</name>
</gene>
<feature type="modified residue" description="4-aspartylphosphate" evidence="12">
    <location>
        <position position="783"/>
    </location>
</feature>
<dbReference type="InterPro" id="IPR001294">
    <property type="entry name" value="Phytochrome"/>
</dbReference>
<dbReference type="PRINTS" id="PR01033">
    <property type="entry name" value="PHYTOCHROME"/>
</dbReference>
<accession>A0ABW0NYJ3</accession>
<dbReference type="InterPro" id="IPR036890">
    <property type="entry name" value="HATPase_C_sf"/>
</dbReference>
<dbReference type="Pfam" id="PF07536">
    <property type="entry name" value="HWE_HK"/>
    <property type="match status" value="1"/>
</dbReference>
<comment type="catalytic activity">
    <reaction evidence="1">
        <text>ATP + protein L-histidine = ADP + protein N-phospho-L-histidine.</text>
        <dbReference type="EC" id="2.7.13.3"/>
    </reaction>
</comment>
<keyword evidence="16" id="KW-1185">Reference proteome</keyword>
<evidence type="ECO:0000259" key="14">
    <source>
        <dbReference type="PROSITE" id="PS50110"/>
    </source>
</evidence>
<dbReference type="Gene3D" id="3.30.450.20">
    <property type="entry name" value="PAS domain"/>
    <property type="match status" value="1"/>
</dbReference>
<dbReference type="InterPro" id="IPR035965">
    <property type="entry name" value="PAS-like_dom_sf"/>
</dbReference>
<dbReference type="SUPFAM" id="SSF55785">
    <property type="entry name" value="PYP-like sensor domain (PAS domain)"/>
    <property type="match status" value="1"/>
</dbReference>
<feature type="domain" description="Response regulatory" evidence="14">
    <location>
        <begin position="733"/>
        <end position="844"/>
    </location>
</feature>
<dbReference type="GO" id="GO:0016301">
    <property type="term" value="F:kinase activity"/>
    <property type="evidence" value="ECO:0007669"/>
    <property type="project" value="UniProtKB-KW"/>
</dbReference>
<organism evidence="15 16">
    <name type="scientific">Bosea massiliensis</name>
    <dbReference type="NCBI Taxonomy" id="151419"/>
    <lineage>
        <taxon>Bacteria</taxon>
        <taxon>Pseudomonadati</taxon>
        <taxon>Pseudomonadota</taxon>
        <taxon>Alphaproteobacteria</taxon>
        <taxon>Hyphomicrobiales</taxon>
        <taxon>Boseaceae</taxon>
        <taxon>Bosea</taxon>
    </lineage>
</organism>
<keyword evidence="6" id="KW-0808">Transferase</keyword>
<evidence type="ECO:0000256" key="11">
    <source>
        <dbReference type="ARBA" id="ARBA00023170"/>
    </source>
</evidence>
<evidence type="ECO:0000313" key="16">
    <source>
        <dbReference type="Proteomes" id="UP001596060"/>
    </source>
</evidence>
<reference evidence="16" key="1">
    <citation type="journal article" date="2019" name="Int. J. Syst. Evol. Microbiol.">
        <title>The Global Catalogue of Microorganisms (GCM) 10K type strain sequencing project: providing services to taxonomists for standard genome sequencing and annotation.</title>
        <authorList>
            <consortium name="The Broad Institute Genomics Platform"/>
            <consortium name="The Broad Institute Genome Sequencing Center for Infectious Disease"/>
            <person name="Wu L."/>
            <person name="Ma J."/>
        </authorList>
    </citation>
    <scope>NUCLEOTIDE SEQUENCE [LARGE SCALE GENOMIC DNA]</scope>
    <source>
        <strain evidence="16">CCUG 43117</strain>
    </source>
</reference>
<dbReference type="SMART" id="SM00065">
    <property type="entry name" value="GAF"/>
    <property type="match status" value="1"/>
</dbReference>
<dbReference type="InterPro" id="IPR001789">
    <property type="entry name" value="Sig_transdc_resp-reg_receiver"/>
</dbReference>
<dbReference type="InterPro" id="IPR003018">
    <property type="entry name" value="GAF"/>
</dbReference>
<evidence type="ECO:0000256" key="10">
    <source>
        <dbReference type="ARBA" id="ARBA00022991"/>
    </source>
</evidence>
<evidence type="ECO:0000256" key="7">
    <source>
        <dbReference type="ARBA" id="ARBA00022741"/>
    </source>
</evidence>
<dbReference type="InterPro" id="IPR013654">
    <property type="entry name" value="PAS_2"/>
</dbReference>
<keyword evidence="8 15" id="KW-0418">Kinase</keyword>
<dbReference type="PANTHER" id="PTHR41523:SF8">
    <property type="entry name" value="ETHYLENE RESPONSE SENSOR PROTEIN"/>
    <property type="match status" value="1"/>
</dbReference>
<protein>
    <recommendedName>
        <fullName evidence="2">histidine kinase</fullName>
        <ecNumber evidence="2">2.7.13.3</ecNumber>
    </recommendedName>
</protein>
<dbReference type="Gene3D" id="3.30.450.40">
    <property type="match status" value="1"/>
</dbReference>
<dbReference type="PROSITE" id="PS50046">
    <property type="entry name" value="PHYTOCHROME_2"/>
    <property type="match status" value="1"/>
</dbReference>